<dbReference type="CDD" id="cd16833">
    <property type="entry name" value="YfiH"/>
    <property type="match status" value="1"/>
</dbReference>
<evidence type="ECO:0000256" key="5">
    <source>
        <dbReference type="ARBA" id="ARBA00022723"/>
    </source>
</evidence>
<evidence type="ECO:0000256" key="6">
    <source>
        <dbReference type="ARBA" id="ARBA00022801"/>
    </source>
</evidence>
<dbReference type="GO" id="GO:0005507">
    <property type="term" value="F:copper ion binding"/>
    <property type="evidence" value="ECO:0007669"/>
    <property type="project" value="TreeGrafter"/>
</dbReference>
<keyword evidence="7" id="KW-0862">Zinc</keyword>
<evidence type="ECO:0000256" key="3">
    <source>
        <dbReference type="ARBA" id="ARBA00007353"/>
    </source>
</evidence>
<dbReference type="GO" id="GO:0016787">
    <property type="term" value="F:hydrolase activity"/>
    <property type="evidence" value="ECO:0007669"/>
    <property type="project" value="UniProtKB-KW"/>
</dbReference>
<dbReference type="GO" id="GO:0017061">
    <property type="term" value="F:S-methyl-5-thioadenosine phosphorylase activity"/>
    <property type="evidence" value="ECO:0007669"/>
    <property type="project" value="UniProtKB-EC"/>
</dbReference>
<comment type="similarity">
    <text evidence="3 11">Belongs to the purine nucleoside phosphorylase YfiH/LACC1 family.</text>
</comment>
<dbReference type="HOGENOM" id="CLU_065784_0_0_9"/>
<evidence type="ECO:0000256" key="9">
    <source>
        <dbReference type="ARBA" id="ARBA00048968"/>
    </source>
</evidence>
<dbReference type="PANTHER" id="PTHR30616">
    <property type="entry name" value="UNCHARACTERIZED PROTEIN YFIH"/>
    <property type="match status" value="1"/>
</dbReference>
<evidence type="ECO:0000256" key="10">
    <source>
        <dbReference type="ARBA" id="ARBA00049893"/>
    </source>
</evidence>
<dbReference type="PANTHER" id="PTHR30616:SF2">
    <property type="entry name" value="PURINE NUCLEOSIDE PHOSPHORYLASE LACC1"/>
    <property type="match status" value="1"/>
</dbReference>
<keyword evidence="5" id="KW-0479">Metal-binding</keyword>
<reference evidence="13" key="1">
    <citation type="submission" date="2010-11" db="EMBL/GenBank/DDBJ databases">
        <title>The complete genome of Mahella australiensis DSM 15567.</title>
        <authorList>
            <consortium name="US DOE Joint Genome Institute (JGI-PGF)"/>
            <person name="Lucas S."/>
            <person name="Copeland A."/>
            <person name="Lapidus A."/>
            <person name="Bruce D."/>
            <person name="Goodwin L."/>
            <person name="Pitluck S."/>
            <person name="Kyrpides N."/>
            <person name="Mavromatis K."/>
            <person name="Pagani I."/>
            <person name="Ivanova N."/>
            <person name="Teshima H."/>
            <person name="Brettin T."/>
            <person name="Detter J.C."/>
            <person name="Han C."/>
            <person name="Tapia R."/>
            <person name="Land M."/>
            <person name="Hauser L."/>
            <person name="Markowitz V."/>
            <person name="Cheng J.-F."/>
            <person name="Hugenholtz P."/>
            <person name="Woyke T."/>
            <person name="Wu D."/>
            <person name="Spring S."/>
            <person name="Pukall R."/>
            <person name="Steenblock K."/>
            <person name="Schneider S."/>
            <person name="Klenk H.-P."/>
            <person name="Eisen J.A."/>
        </authorList>
    </citation>
    <scope>NUCLEOTIDE SEQUENCE [LARGE SCALE GENOMIC DNA]</scope>
    <source>
        <strain evidence="13">DSM 15567 / CIP 107919 / 50-1 BON</strain>
    </source>
</reference>
<evidence type="ECO:0000256" key="1">
    <source>
        <dbReference type="ARBA" id="ARBA00000553"/>
    </source>
</evidence>
<protein>
    <recommendedName>
        <fullName evidence="11">Purine nucleoside phosphorylase</fullName>
    </recommendedName>
</protein>
<dbReference type="Gene3D" id="3.60.140.10">
    <property type="entry name" value="CNF1/YfiH-like putative cysteine hydrolases"/>
    <property type="match status" value="1"/>
</dbReference>
<evidence type="ECO:0000256" key="4">
    <source>
        <dbReference type="ARBA" id="ARBA00022679"/>
    </source>
</evidence>
<evidence type="ECO:0000256" key="11">
    <source>
        <dbReference type="RuleBase" id="RU361274"/>
    </source>
</evidence>
<comment type="catalytic activity">
    <reaction evidence="8">
        <text>adenosine + H2O + H(+) = inosine + NH4(+)</text>
        <dbReference type="Rhea" id="RHEA:24408"/>
        <dbReference type="ChEBI" id="CHEBI:15377"/>
        <dbReference type="ChEBI" id="CHEBI:15378"/>
        <dbReference type="ChEBI" id="CHEBI:16335"/>
        <dbReference type="ChEBI" id="CHEBI:17596"/>
        <dbReference type="ChEBI" id="CHEBI:28938"/>
        <dbReference type="EC" id="3.5.4.4"/>
    </reaction>
    <physiologicalReaction direction="left-to-right" evidence="8">
        <dbReference type="Rhea" id="RHEA:24409"/>
    </physiologicalReaction>
</comment>
<sequence>MIMENSEGFTYHEVDGIGFFTIPLFGQTNVAKACFSTRRGGISTGALASLNLGFNRGDDAAIVDENYQRLCDAIGIKPEQLFFGNQVHGDVIKRVYVDEQGKSFVNDGTARGVDSLITDQPNVALVTLYADCVPLYFLDLTHKAIGLSHAGWRGTVAGIGVKTLQAMEEAFDTRPEQCLAAVGPSIGPCCFEVDEPVARRFPGLQDAYENIVTKRGDKYSVDLWRANMLQLMQAGVKESNIALAGLCTACHPHLFYSHRRDKGDTGRMAAMIMLT</sequence>
<dbReference type="RefSeq" id="WP_013782206.1">
    <property type="nucleotide sequence ID" value="NC_015520.1"/>
</dbReference>
<dbReference type="KEGG" id="mas:Mahau_2646"/>
<dbReference type="Proteomes" id="UP000008457">
    <property type="component" value="Chromosome"/>
</dbReference>
<keyword evidence="6" id="KW-0378">Hydrolase</keyword>
<dbReference type="OrthoDB" id="4279at2"/>
<comment type="catalytic activity">
    <reaction evidence="1">
        <text>inosine + phosphate = alpha-D-ribose 1-phosphate + hypoxanthine</text>
        <dbReference type="Rhea" id="RHEA:27646"/>
        <dbReference type="ChEBI" id="CHEBI:17368"/>
        <dbReference type="ChEBI" id="CHEBI:17596"/>
        <dbReference type="ChEBI" id="CHEBI:43474"/>
        <dbReference type="ChEBI" id="CHEBI:57720"/>
        <dbReference type="EC" id="2.4.2.1"/>
    </reaction>
    <physiologicalReaction direction="left-to-right" evidence="1">
        <dbReference type="Rhea" id="RHEA:27647"/>
    </physiologicalReaction>
</comment>
<dbReference type="EMBL" id="CP002360">
    <property type="protein sequence ID" value="AEE97783.1"/>
    <property type="molecule type" value="Genomic_DNA"/>
</dbReference>
<keyword evidence="4" id="KW-0808">Transferase</keyword>
<evidence type="ECO:0000313" key="13">
    <source>
        <dbReference type="Proteomes" id="UP000008457"/>
    </source>
</evidence>
<evidence type="ECO:0000256" key="7">
    <source>
        <dbReference type="ARBA" id="ARBA00022833"/>
    </source>
</evidence>
<dbReference type="NCBIfam" id="TIGR00726">
    <property type="entry name" value="peptidoglycan editing factor PgeF"/>
    <property type="match status" value="1"/>
</dbReference>
<dbReference type="AlphaFoldDB" id="F3ZYL5"/>
<dbReference type="InterPro" id="IPR003730">
    <property type="entry name" value="Cu_polyphenol_OxRdtase"/>
</dbReference>
<proteinExistence type="inferred from homology"/>
<dbReference type="SUPFAM" id="SSF64438">
    <property type="entry name" value="CNF1/YfiH-like putative cysteine hydrolases"/>
    <property type="match status" value="1"/>
</dbReference>
<keyword evidence="13" id="KW-1185">Reference proteome</keyword>
<comment type="catalytic activity">
    <reaction evidence="9">
        <text>adenosine + phosphate = alpha-D-ribose 1-phosphate + adenine</text>
        <dbReference type="Rhea" id="RHEA:27642"/>
        <dbReference type="ChEBI" id="CHEBI:16335"/>
        <dbReference type="ChEBI" id="CHEBI:16708"/>
        <dbReference type="ChEBI" id="CHEBI:43474"/>
        <dbReference type="ChEBI" id="CHEBI:57720"/>
        <dbReference type="EC" id="2.4.2.1"/>
    </reaction>
    <physiologicalReaction direction="left-to-right" evidence="9">
        <dbReference type="Rhea" id="RHEA:27643"/>
    </physiologicalReaction>
</comment>
<name>F3ZYL5_MAHA5</name>
<evidence type="ECO:0000256" key="2">
    <source>
        <dbReference type="ARBA" id="ARBA00003215"/>
    </source>
</evidence>
<comment type="function">
    <text evidence="2">Purine nucleoside enzyme that catalyzes the phosphorolysis of adenosine and inosine nucleosides, yielding D-ribose 1-phosphate and the respective free bases, adenine and hypoxanthine. Also catalyzes the phosphorolysis of S-methyl-5'-thioadenosine into adenine and S-methyl-5-thio-alpha-D-ribose 1-phosphate. Also has adenosine deaminase activity.</text>
</comment>
<comment type="catalytic activity">
    <reaction evidence="10">
        <text>S-methyl-5'-thioadenosine + phosphate = 5-(methylsulfanyl)-alpha-D-ribose 1-phosphate + adenine</text>
        <dbReference type="Rhea" id="RHEA:11852"/>
        <dbReference type="ChEBI" id="CHEBI:16708"/>
        <dbReference type="ChEBI" id="CHEBI:17509"/>
        <dbReference type="ChEBI" id="CHEBI:43474"/>
        <dbReference type="ChEBI" id="CHEBI:58533"/>
        <dbReference type="EC" id="2.4.2.28"/>
    </reaction>
    <physiologicalReaction direction="left-to-right" evidence="10">
        <dbReference type="Rhea" id="RHEA:11853"/>
    </physiologicalReaction>
</comment>
<accession>F3ZYL5</accession>
<organism evidence="12 13">
    <name type="scientific">Mahella australiensis (strain DSM 15567 / CIP 107919 / 50-1 BON)</name>
    <dbReference type="NCBI Taxonomy" id="697281"/>
    <lineage>
        <taxon>Bacteria</taxon>
        <taxon>Bacillati</taxon>
        <taxon>Bacillota</taxon>
        <taxon>Clostridia</taxon>
        <taxon>Thermoanaerobacterales</taxon>
        <taxon>Thermoanaerobacterales Family IV. Incertae Sedis</taxon>
        <taxon>Mahella</taxon>
    </lineage>
</organism>
<dbReference type="InterPro" id="IPR038371">
    <property type="entry name" value="Cu_polyphenol_OxRdtase_sf"/>
</dbReference>
<dbReference type="STRING" id="697281.Mahau_2646"/>
<reference evidence="12 13" key="2">
    <citation type="journal article" date="2011" name="Stand. Genomic Sci.">
        <title>Complete genome sequence of Mahella australiensis type strain (50-1 BON).</title>
        <authorList>
            <person name="Sikorski J."/>
            <person name="Teshima H."/>
            <person name="Nolan M."/>
            <person name="Lucas S."/>
            <person name="Hammon N."/>
            <person name="Deshpande S."/>
            <person name="Cheng J.F."/>
            <person name="Pitluck S."/>
            <person name="Liolios K."/>
            <person name="Pagani I."/>
            <person name="Ivanova N."/>
            <person name="Huntemann M."/>
            <person name="Mavromatis K."/>
            <person name="Ovchinikova G."/>
            <person name="Pati A."/>
            <person name="Tapia R."/>
            <person name="Han C."/>
            <person name="Goodwin L."/>
            <person name="Chen A."/>
            <person name="Palaniappan K."/>
            <person name="Land M."/>
            <person name="Hauser L."/>
            <person name="Ngatchou-Djao O.D."/>
            <person name="Rohde M."/>
            <person name="Pukall R."/>
            <person name="Spring S."/>
            <person name="Abt B."/>
            <person name="Goker M."/>
            <person name="Detter J.C."/>
            <person name="Woyke T."/>
            <person name="Bristow J."/>
            <person name="Markowitz V."/>
            <person name="Hugenholtz P."/>
            <person name="Eisen J.A."/>
            <person name="Kyrpides N.C."/>
            <person name="Klenk H.P."/>
            <person name="Lapidus A."/>
        </authorList>
    </citation>
    <scope>NUCLEOTIDE SEQUENCE [LARGE SCALE GENOMIC DNA]</scope>
    <source>
        <strain evidence="13">DSM 15567 / CIP 107919 / 50-1 BON</strain>
    </source>
</reference>
<gene>
    <name evidence="12" type="ordered locus">Mahau_2646</name>
</gene>
<dbReference type="InterPro" id="IPR011324">
    <property type="entry name" value="Cytotoxic_necrot_fac-like_cat"/>
</dbReference>
<dbReference type="eggNOG" id="COG1496">
    <property type="taxonomic scope" value="Bacteria"/>
</dbReference>
<dbReference type="Pfam" id="PF02578">
    <property type="entry name" value="Cu-oxidase_4"/>
    <property type="match status" value="1"/>
</dbReference>
<evidence type="ECO:0000256" key="8">
    <source>
        <dbReference type="ARBA" id="ARBA00047989"/>
    </source>
</evidence>
<evidence type="ECO:0000313" key="12">
    <source>
        <dbReference type="EMBL" id="AEE97783.1"/>
    </source>
</evidence>